<evidence type="ECO:0000313" key="3">
    <source>
        <dbReference type="Proteomes" id="UP000199113"/>
    </source>
</evidence>
<dbReference type="STRING" id="748909.SAMN05192575_109169"/>
<organism evidence="2 3">
    <name type="scientific">Nocardioides alpinus</name>
    <dbReference type="NCBI Taxonomy" id="748909"/>
    <lineage>
        <taxon>Bacteria</taxon>
        <taxon>Bacillati</taxon>
        <taxon>Actinomycetota</taxon>
        <taxon>Actinomycetes</taxon>
        <taxon>Propionibacteriales</taxon>
        <taxon>Nocardioidaceae</taxon>
        <taxon>Nocardioides</taxon>
    </lineage>
</organism>
<evidence type="ECO:0000313" key="4">
    <source>
        <dbReference type="Proteomes" id="UP000233565"/>
    </source>
</evidence>
<reference evidence="1 4" key="2">
    <citation type="submission" date="2017-12" db="EMBL/GenBank/DDBJ databases">
        <title>Pharmacopeia of the Arctic Ocean.</title>
        <authorList>
            <person name="Collins E."/>
            <person name="Ducluzeau A.-L."/>
        </authorList>
    </citation>
    <scope>NUCLEOTIDE SEQUENCE [LARGE SCALE GENOMIC DNA]</scope>
    <source>
        <strain evidence="1 4">DSM 23325</strain>
    </source>
</reference>
<dbReference type="Proteomes" id="UP000199113">
    <property type="component" value="Unassembled WGS sequence"/>
</dbReference>
<proteinExistence type="predicted"/>
<gene>
    <name evidence="1" type="ORF">CXG46_07460</name>
    <name evidence="2" type="ORF">SAMN05192575_109169</name>
</gene>
<dbReference type="EMBL" id="PJBV01000014">
    <property type="protein sequence ID" value="PKH41710.1"/>
    <property type="molecule type" value="Genomic_DNA"/>
</dbReference>
<keyword evidence="4" id="KW-1185">Reference proteome</keyword>
<reference evidence="2" key="1">
    <citation type="submission" date="2016-10" db="EMBL/GenBank/DDBJ databases">
        <authorList>
            <person name="de Groot N.N."/>
        </authorList>
    </citation>
    <scope>NUCLEOTIDE SEQUENCE [LARGE SCALE GENOMIC DNA]</scope>
    <source>
        <strain evidence="2">CGMCC 1.10697</strain>
    </source>
</reference>
<dbReference type="Proteomes" id="UP000233565">
    <property type="component" value="Unassembled WGS sequence"/>
</dbReference>
<dbReference type="AlphaFoldDB" id="A0A1I1AQQ8"/>
<accession>A0A1I1AQQ8</accession>
<evidence type="ECO:0000313" key="1">
    <source>
        <dbReference type="EMBL" id="PKH41710.1"/>
    </source>
</evidence>
<sequence length="445" mass="48480">MYGENGALLRAELSALLAQHRVQLRLGGGGSHSVPVTTSRAEREEIGKQIRRYRQSVLVWCQHASRAVAPYASSNLSPAPPTPFRLPPTQHGGLASLRLALDHTVGTSSARLPELHELVSPQELPLVEHWRQVARASALGEHDFAAGLHHDSLDASQAHTLVGDIAAVVRALVILDQRYRSIPGWERLHRAERLGWSALACALDSSLEPPSYAIDALGWRAPTNVMPGPARPGLLGVLQAERNLAVRLRPLPSAINLRRIVHSQQVLSGGIAELAANIDIGLRDRCLTRQQTYADLQRELRDVGSLIGTGALAVADSADVIGRFKALRPVVDRDLRVLRAFITLFDKIDTQIAEHIETGIERNAYLRRVTLPRLVEGSGQLVTPVRERFTPFSAAGLSTMTDLVHDRLRPSSEPSAATPDAARSRAELHSAIVHRPQCPDDALGI</sequence>
<evidence type="ECO:0000313" key="2">
    <source>
        <dbReference type="EMBL" id="SFB38818.1"/>
    </source>
</evidence>
<protein>
    <submittedName>
        <fullName evidence="2">Uncharacterized protein</fullName>
    </submittedName>
</protein>
<name>A0A1I1AQQ8_9ACTN</name>
<dbReference type="EMBL" id="FOKC01000009">
    <property type="protein sequence ID" value="SFB38818.1"/>
    <property type="molecule type" value="Genomic_DNA"/>
</dbReference>